<evidence type="ECO:0000313" key="3">
    <source>
        <dbReference type="Proteomes" id="UP000182987"/>
    </source>
</evidence>
<dbReference type="AlphaFoldDB" id="A0A0G9HDA3"/>
<dbReference type="PRINTS" id="PR00080">
    <property type="entry name" value="SDRFAMILY"/>
</dbReference>
<dbReference type="InterPro" id="IPR050259">
    <property type="entry name" value="SDR"/>
</dbReference>
<dbReference type="InterPro" id="IPR036291">
    <property type="entry name" value="NAD(P)-bd_dom_sf"/>
</dbReference>
<dbReference type="PATRIC" id="fig|1440763.5.peg.1696"/>
<comment type="similarity">
    <text evidence="1">Belongs to the short-chain dehydrogenases/reductases (SDR) family.</text>
</comment>
<keyword evidence="3" id="KW-1185">Reference proteome</keyword>
<protein>
    <submittedName>
        <fullName evidence="2">Oxidoreductase</fullName>
    </submittedName>
</protein>
<dbReference type="Pfam" id="PF13561">
    <property type="entry name" value="adh_short_C2"/>
    <property type="match status" value="1"/>
</dbReference>
<dbReference type="Proteomes" id="UP000182987">
    <property type="component" value="Chromosome"/>
</dbReference>
<dbReference type="FunFam" id="3.40.50.720:FF:000084">
    <property type="entry name" value="Short-chain dehydrogenase reductase"/>
    <property type="match status" value="1"/>
</dbReference>
<evidence type="ECO:0000256" key="1">
    <source>
        <dbReference type="ARBA" id="ARBA00006484"/>
    </source>
</evidence>
<dbReference type="SUPFAM" id="SSF51735">
    <property type="entry name" value="NAD(P)-binding Rossmann-fold domains"/>
    <property type="match status" value="1"/>
</dbReference>
<dbReference type="InterPro" id="IPR002347">
    <property type="entry name" value="SDR_fam"/>
</dbReference>
<dbReference type="STRING" id="1440763.BJI69_19660"/>
<proteinExistence type="inferred from homology"/>
<evidence type="ECO:0000313" key="2">
    <source>
        <dbReference type="EMBL" id="APG05903.1"/>
    </source>
</evidence>
<dbReference type="Gene3D" id="3.40.50.720">
    <property type="entry name" value="NAD(P)-binding Rossmann-like Domain"/>
    <property type="match status" value="1"/>
</dbReference>
<dbReference type="RefSeq" id="WP_046967474.1">
    <property type="nucleotide sequence ID" value="NZ_CP017480.1"/>
</dbReference>
<dbReference type="PANTHER" id="PTHR42879:SF2">
    <property type="entry name" value="3-OXOACYL-[ACYL-CARRIER-PROTEIN] REDUCTASE FABG"/>
    <property type="match status" value="1"/>
</dbReference>
<accession>A0A0G9HDA3</accession>
<dbReference type="PRINTS" id="PR00081">
    <property type="entry name" value="GDHRDH"/>
</dbReference>
<organism evidence="2 3">
    <name type="scientific">Luteibacter rhizovicinus DSM 16549</name>
    <dbReference type="NCBI Taxonomy" id="1440763"/>
    <lineage>
        <taxon>Bacteria</taxon>
        <taxon>Pseudomonadati</taxon>
        <taxon>Pseudomonadota</taxon>
        <taxon>Gammaproteobacteria</taxon>
        <taxon>Lysobacterales</taxon>
        <taxon>Rhodanobacteraceae</taxon>
        <taxon>Luteibacter</taxon>
    </lineage>
</organism>
<name>A0A0G9HDA3_9GAMM</name>
<gene>
    <name evidence="2" type="ORF">BJI69_19660</name>
</gene>
<sequence>MQKPLEHKLALVTGASRGIGAAIAARLAREGAAVIVNYSASADKAEAVVNAIRAEGGQAEAVGADLSTLAGVAKLLAAVDGAFGGQYKGRLDILVNNAGTVDYGPFVDATDDAYDRQFNLNVRAPVALARDAAKRMIPAGWGRIINIGSAFGEAAPLPGVTLYIATKFAVRGLTKGLSRELGQYGITVNAVQPGPTDTELAPPPGSEAHATMTRLASVGRFARVDEIAAAVAYIASPEAAYTNGESLTVDGGWNA</sequence>
<reference evidence="3" key="1">
    <citation type="submission" date="2016-09" db="EMBL/GenBank/DDBJ databases">
        <authorList>
            <person name="Lysoe E."/>
        </authorList>
    </citation>
    <scope>NUCLEOTIDE SEQUENCE [LARGE SCALE GENOMIC DNA]</scope>
    <source>
        <strain evidence="3">LJ96T</strain>
    </source>
</reference>
<dbReference type="KEGG" id="lrz:BJI69_19660"/>
<dbReference type="EMBL" id="CP017480">
    <property type="protein sequence ID" value="APG05903.1"/>
    <property type="molecule type" value="Genomic_DNA"/>
</dbReference>
<dbReference type="OrthoDB" id="9803333at2"/>
<dbReference type="PANTHER" id="PTHR42879">
    <property type="entry name" value="3-OXOACYL-(ACYL-CARRIER-PROTEIN) REDUCTASE"/>
    <property type="match status" value="1"/>
</dbReference>